<evidence type="ECO:0000256" key="1">
    <source>
        <dbReference type="ARBA" id="ARBA00023172"/>
    </source>
</evidence>
<dbReference type="Gene3D" id="1.10.443.10">
    <property type="entry name" value="Intergrase catalytic core"/>
    <property type="match status" value="1"/>
</dbReference>
<dbReference type="PANTHER" id="PTHR30349">
    <property type="entry name" value="PHAGE INTEGRASE-RELATED"/>
    <property type="match status" value="1"/>
</dbReference>
<protein>
    <submittedName>
        <fullName evidence="3">Site-specific integrase</fullName>
    </submittedName>
</protein>
<dbReference type="PROSITE" id="PS51898">
    <property type="entry name" value="TYR_RECOMBINASE"/>
    <property type="match status" value="1"/>
</dbReference>
<keyword evidence="1" id="KW-0233">DNA recombination</keyword>
<name>A0ABR8GVE8_9CYAN</name>
<dbReference type="InterPro" id="IPR013762">
    <property type="entry name" value="Integrase-like_cat_sf"/>
</dbReference>
<dbReference type="RefSeq" id="WP_029631611.1">
    <property type="nucleotide sequence ID" value="NZ_JACJTA010000061.1"/>
</dbReference>
<organism evidence="3 4">
    <name type="scientific">Scytonema hofmannii FACHB-248</name>
    <dbReference type="NCBI Taxonomy" id="1842502"/>
    <lineage>
        <taxon>Bacteria</taxon>
        <taxon>Bacillati</taxon>
        <taxon>Cyanobacteriota</taxon>
        <taxon>Cyanophyceae</taxon>
        <taxon>Nostocales</taxon>
        <taxon>Scytonemataceae</taxon>
        <taxon>Scytonema</taxon>
    </lineage>
</organism>
<evidence type="ECO:0000259" key="2">
    <source>
        <dbReference type="PROSITE" id="PS51898"/>
    </source>
</evidence>
<evidence type="ECO:0000313" key="4">
    <source>
        <dbReference type="Proteomes" id="UP000660380"/>
    </source>
</evidence>
<comment type="caution">
    <text evidence="3">The sequence shown here is derived from an EMBL/GenBank/DDBJ whole genome shotgun (WGS) entry which is preliminary data.</text>
</comment>
<dbReference type="SUPFAM" id="SSF56349">
    <property type="entry name" value="DNA breaking-rejoining enzymes"/>
    <property type="match status" value="1"/>
</dbReference>
<keyword evidence="4" id="KW-1185">Reference proteome</keyword>
<dbReference type="PANTHER" id="PTHR30349:SF81">
    <property type="entry name" value="TYROSINE RECOMBINASE XERC"/>
    <property type="match status" value="1"/>
</dbReference>
<dbReference type="InterPro" id="IPR050090">
    <property type="entry name" value="Tyrosine_recombinase_XerCD"/>
</dbReference>
<dbReference type="InterPro" id="IPR011010">
    <property type="entry name" value="DNA_brk_join_enz"/>
</dbReference>
<dbReference type="Proteomes" id="UP000660380">
    <property type="component" value="Unassembled WGS sequence"/>
</dbReference>
<proteinExistence type="predicted"/>
<reference evidence="3 4" key="1">
    <citation type="journal article" date="2020" name="ISME J.">
        <title>Comparative genomics reveals insights into cyanobacterial evolution and habitat adaptation.</title>
        <authorList>
            <person name="Chen M.Y."/>
            <person name="Teng W.K."/>
            <person name="Zhao L."/>
            <person name="Hu C.X."/>
            <person name="Zhou Y.K."/>
            <person name="Han B.P."/>
            <person name="Song L.R."/>
            <person name="Shu W.S."/>
        </authorList>
    </citation>
    <scope>NUCLEOTIDE SEQUENCE [LARGE SCALE GENOMIC DNA]</scope>
    <source>
        <strain evidence="3 4">FACHB-248</strain>
    </source>
</reference>
<dbReference type="EMBL" id="JACJTA010000061">
    <property type="protein sequence ID" value="MBD2607353.1"/>
    <property type="molecule type" value="Genomic_DNA"/>
</dbReference>
<gene>
    <name evidence="3" type="ORF">H6G81_23190</name>
</gene>
<dbReference type="Pfam" id="PF00589">
    <property type="entry name" value="Phage_integrase"/>
    <property type="match status" value="1"/>
</dbReference>
<accession>A0ABR8GVE8</accession>
<dbReference type="CDD" id="cd00397">
    <property type="entry name" value="DNA_BRE_C"/>
    <property type="match status" value="1"/>
</dbReference>
<sequence length="331" mass="36811">MSDDKPQSVYANSNFSPESLAYPLPVPLTLHPAEVYLRSLGEGSRRTMREALNNIAKLLTNDACDATTIDWSKLRYQHTAAVRSVLMEKYSPAMANKMLCALRRTLKEAWRLGLMSTDEYGRATDIESVRGKSLLKGRSLDPEEITALWDDCIRDNSNLGARDAALLGVLTVGLRRSEIAHLDLTDFKPRSRSLTIREAKGRSERIVYLPLASVRAVQDWLLIRGKEAGALFYPLDKGHKIIPRRMSEQGVLRALQRRGERAGVEGFTPHDFRRTFIGNLLDAGADIVTVAHLAGHASPNTTSKYDRRGEAAKKRAVDLLDVPYSGRGKGN</sequence>
<dbReference type="InterPro" id="IPR002104">
    <property type="entry name" value="Integrase_catalytic"/>
</dbReference>
<evidence type="ECO:0000313" key="3">
    <source>
        <dbReference type="EMBL" id="MBD2607353.1"/>
    </source>
</evidence>
<feature type="domain" description="Tyr recombinase" evidence="2">
    <location>
        <begin position="135"/>
        <end position="318"/>
    </location>
</feature>